<organism evidence="3 4">
    <name type="scientific">Gracilariopsis chorda</name>
    <dbReference type="NCBI Taxonomy" id="448386"/>
    <lineage>
        <taxon>Eukaryota</taxon>
        <taxon>Rhodophyta</taxon>
        <taxon>Florideophyceae</taxon>
        <taxon>Rhodymeniophycidae</taxon>
        <taxon>Gracilariales</taxon>
        <taxon>Gracilariaceae</taxon>
        <taxon>Gracilariopsis</taxon>
    </lineage>
</organism>
<feature type="region of interest" description="Disordered" evidence="2">
    <location>
        <begin position="1"/>
        <end position="22"/>
    </location>
</feature>
<gene>
    <name evidence="3" type="ORF">BWQ96_10801</name>
</gene>
<dbReference type="Proteomes" id="UP000247409">
    <property type="component" value="Unassembled WGS sequence"/>
</dbReference>
<accession>A0A2V3IBL1</accession>
<protein>
    <submittedName>
        <fullName evidence="3">Uncharacterized protein</fullName>
    </submittedName>
</protein>
<sequence length="90" mass="10570">MSPRHSRHGSTPETRHGEVDYKLSTLSDNVHLAQEYIQDLRRRNNALEEEVKELQLQLSELEKKRNEEVASLRKLDDLCATFVYGYNRRG</sequence>
<evidence type="ECO:0000313" key="3">
    <source>
        <dbReference type="EMBL" id="PXF39502.1"/>
    </source>
</evidence>
<name>A0A2V3IBL1_9FLOR</name>
<proteinExistence type="predicted"/>
<feature type="coiled-coil region" evidence="1">
    <location>
        <begin position="30"/>
        <end position="78"/>
    </location>
</feature>
<keyword evidence="1" id="KW-0175">Coiled coil</keyword>
<dbReference type="AlphaFoldDB" id="A0A2V3IBL1"/>
<evidence type="ECO:0000256" key="1">
    <source>
        <dbReference type="SAM" id="Coils"/>
    </source>
</evidence>
<keyword evidence="4" id="KW-1185">Reference proteome</keyword>
<reference evidence="3 4" key="1">
    <citation type="journal article" date="2018" name="Mol. Biol. Evol.">
        <title>Analysis of the draft genome of the red seaweed Gracilariopsis chorda provides insights into genome size evolution in Rhodophyta.</title>
        <authorList>
            <person name="Lee J."/>
            <person name="Yang E.C."/>
            <person name="Graf L."/>
            <person name="Yang J.H."/>
            <person name="Qiu H."/>
            <person name="Zel Zion U."/>
            <person name="Chan C.X."/>
            <person name="Stephens T.G."/>
            <person name="Weber A.P.M."/>
            <person name="Boo G.H."/>
            <person name="Boo S.M."/>
            <person name="Kim K.M."/>
            <person name="Shin Y."/>
            <person name="Jung M."/>
            <person name="Lee S.J."/>
            <person name="Yim H.S."/>
            <person name="Lee J.H."/>
            <person name="Bhattacharya D."/>
            <person name="Yoon H.S."/>
        </authorList>
    </citation>
    <scope>NUCLEOTIDE SEQUENCE [LARGE SCALE GENOMIC DNA]</scope>
    <source>
        <strain evidence="3 4">SKKU-2015</strain>
        <tissue evidence="3">Whole body</tissue>
    </source>
</reference>
<evidence type="ECO:0000313" key="4">
    <source>
        <dbReference type="Proteomes" id="UP000247409"/>
    </source>
</evidence>
<evidence type="ECO:0000256" key="2">
    <source>
        <dbReference type="SAM" id="MobiDB-lite"/>
    </source>
</evidence>
<comment type="caution">
    <text evidence="3">The sequence shown here is derived from an EMBL/GenBank/DDBJ whole genome shotgun (WGS) entry which is preliminary data.</text>
</comment>
<dbReference type="SUPFAM" id="SSF90257">
    <property type="entry name" value="Myosin rod fragments"/>
    <property type="match status" value="1"/>
</dbReference>
<dbReference type="EMBL" id="NBIV01000781">
    <property type="protein sequence ID" value="PXF39502.1"/>
    <property type="molecule type" value="Genomic_DNA"/>
</dbReference>